<proteinExistence type="predicted"/>
<reference evidence="1 2" key="1">
    <citation type="submission" date="2017-03" db="EMBL/GenBank/DDBJ databases">
        <title>Foreign affairs: Plasmid Transfer between Roseobacters and Rhizobia.</title>
        <authorList>
            <person name="Bartling P."/>
            <person name="Bunk B."/>
            <person name="Overmann J."/>
            <person name="Brinkmann H."/>
            <person name="Petersen J."/>
        </authorList>
    </citation>
    <scope>NUCLEOTIDE SEQUENCE [LARGE SCALE GENOMIC DNA]</scope>
    <source>
        <strain evidence="1 2">MACL11</strain>
    </source>
</reference>
<dbReference type="RefSeq" id="WP_018066431.1">
    <property type="nucleotide sequence ID" value="NZ_AQWH01000023.1"/>
</dbReference>
<keyword evidence="2" id="KW-1185">Reference proteome</keyword>
<dbReference type="OrthoDB" id="7916466at2"/>
<dbReference type="STRING" id="1122214.Mame_02610"/>
<organism evidence="1 2">
    <name type="scientific">Martelella mediterranea DSM 17316</name>
    <dbReference type="NCBI Taxonomy" id="1122214"/>
    <lineage>
        <taxon>Bacteria</taxon>
        <taxon>Pseudomonadati</taxon>
        <taxon>Pseudomonadota</taxon>
        <taxon>Alphaproteobacteria</taxon>
        <taxon>Hyphomicrobiales</taxon>
        <taxon>Aurantimonadaceae</taxon>
        <taxon>Martelella</taxon>
    </lineage>
</organism>
<name>A0A1U9Z2M6_9HYPH</name>
<gene>
    <name evidence="1" type="ORF">Mame_02610</name>
</gene>
<protein>
    <submittedName>
        <fullName evidence="1">Uncharacterized protein</fullName>
    </submittedName>
</protein>
<evidence type="ECO:0000313" key="2">
    <source>
        <dbReference type="Proteomes" id="UP000191135"/>
    </source>
</evidence>
<dbReference type="Proteomes" id="UP000191135">
    <property type="component" value="Chromosome"/>
</dbReference>
<dbReference type="EMBL" id="CP020330">
    <property type="protein sequence ID" value="AQZ51936.1"/>
    <property type="molecule type" value="Genomic_DNA"/>
</dbReference>
<sequence>MSHLDTTLSDTLAHYAIQFEDCSHTGCSLSAEETFRFVKQLKAMRRLARSMEEEVAIHRITEQRNAQRSMLDHEAGRKLGQLVADPEGKIVRPDFTGGRR</sequence>
<accession>A0A1U9Z2M6</accession>
<evidence type="ECO:0000313" key="1">
    <source>
        <dbReference type="EMBL" id="AQZ51936.1"/>
    </source>
</evidence>
<dbReference type="KEGG" id="mmed:Mame_02610"/>
<dbReference type="AlphaFoldDB" id="A0A1U9Z2M6"/>